<evidence type="ECO:0000256" key="12">
    <source>
        <dbReference type="SAM" id="SignalP"/>
    </source>
</evidence>
<evidence type="ECO:0000313" key="14">
    <source>
        <dbReference type="Proteomes" id="UP000322214"/>
    </source>
</evidence>
<feature type="chain" id="PRO_5022916335" description="Glutathione hydrolase proenzyme" evidence="12">
    <location>
        <begin position="28"/>
        <end position="575"/>
    </location>
</feature>
<evidence type="ECO:0000256" key="6">
    <source>
        <dbReference type="ARBA" id="ARBA00023145"/>
    </source>
</evidence>
<evidence type="ECO:0000256" key="7">
    <source>
        <dbReference type="ARBA" id="ARBA00023315"/>
    </source>
</evidence>
<keyword evidence="11" id="KW-0317">Glutathione biosynthesis</keyword>
<feature type="binding site" evidence="10">
    <location>
        <position position="425"/>
    </location>
    <ligand>
        <name>L-glutamate</name>
        <dbReference type="ChEBI" id="CHEBI:29985"/>
    </ligand>
</feature>
<comment type="similarity">
    <text evidence="3 11">Belongs to the gamma-glutamyltransferase family.</text>
</comment>
<protein>
    <recommendedName>
        <fullName evidence="11">Glutathione hydrolase proenzyme</fullName>
        <ecNumber evidence="11">2.3.2.2</ecNumber>
        <ecNumber evidence="11">3.4.19.13</ecNumber>
    </recommendedName>
    <component>
        <recommendedName>
            <fullName evidence="11">Glutathione hydrolase large chain</fullName>
        </recommendedName>
    </component>
    <component>
        <recommendedName>
            <fullName evidence="11">Glutathione hydrolase small chain</fullName>
        </recommendedName>
    </component>
</protein>
<keyword evidence="5 11" id="KW-0378">Hydrolase</keyword>
<dbReference type="UniPathway" id="UPA00204"/>
<comment type="catalytic activity">
    <reaction evidence="8 11">
        <text>an N-terminal (5-L-glutamyl)-[peptide] + an alpha-amino acid = 5-L-glutamyl amino acid + an N-terminal L-alpha-aminoacyl-[peptide]</text>
        <dbReference type="Rhea" id="RHEA:23904"/>
        <dbReference type="Rhea" id="RHEA-COMP:9780"/>
        <dbReference type="Rhea" id="RHEA-COMP:9795"/>
        <dbReference type="ChEBI" id="CHEBI:77644"/>
        <dbReference type="ChEBI" id="CHEBI:78597"/>
        <dbReference type="ChEBI" id="CHEBI:78599"/>
        <dbReference type="ChEBI" id="CHEBI:78608"/>
        <dbReference type="EC" id="2.3.2.2"/>
    </reaction>
</comment>
<dbReference type="SUPFAM" id="SSF56235">
    <property type="entry name" value="N-terminal nucleophile aminohydrolases (Ntn hydrolases)"/>
    <property type="match status" value="1"/>
</dbReference>
<feature type="signal peptide" evidence="12">
    <location>
        <begin position="1"/>
        <end position="27"/>
    </location>
</feature>
<dbReference type="InterPro" id="IPR043137">
    <property type="entry name" value="GGT_ssub_C"/>
</dbReference>
<feature type="binding site" evidence="10">
    <location>
        <begin position="454"/>
        <end position="455"/>
    </location>
    <ligand>
        <name>L-glutamate</name>
        <dbReference type="ChEBI" id="CHEBI:29985"/>
    </ligand>
</feature>
<feature type="binding site" evidence="10">
    <location>
        <position position="476"/>
    </location>
    <ligand>
        <name>L-glutamate</name>
        <dbReference type="ChEBI" id="CHEBI:29985"/>
    </ligand>
</feature>
<dbReference type="STRING" id="980251.GCA_001642875_04273"/>
<comment type="subunit">
    <text evidence="11">This enzyme consists of two polypeptide chains, which are synthesized in precursor form from a single polypeptide.</text>
</comment>
<dbReference type="Gene3D" id="1.10.246.130">
    <property type="match status" value="1"/>
</dbReference>
<dbReference type="GO" id="GO:0006750">
    <property type="term" value="P:glutathione biosynthetic process"/>
    <property type="evidence" value="ECO:0007669"/>
    <property type="project" value="UniProtKB-KW"/>
</dbReference>
<comment type="pathway">
    <text evidence="11">Sulfur metabolism; glutathione metabolism.</text>
</comment>
<keyword evidence="6 11" id="KW-0865">Zymogen</keyword>
<dbReference type="Proteomes" id="UP000322214">
    <property type="component" value="Chromosome"/>
</dbReference>
<keyword evidence="7 11" id="KW-0012">Acyltransferase</keyword>
<evidence type="ECO:0000256" key="9">
    <source>
        <dbReference type="PIRSR" id="PIRSR600101-1"/>
    </source>
</evidence>
<dbReference type="PRINTS" id="PR01210">
    <property type="entry name" value="GGTRANSPTASE"/>
</dbReference>
<reference evidence="13 14" key="1">
    <citation type="submission" date="2019-08" db="EMBL/GenBank/DDBJ databases">
        <title>Deep-cultivation of Planctomycetes and their phenomic and genomic characterization uncovers novel biology.</title>
        <authorList>
            <person name="Wiegand S."/>
            <person name="Jogler M."/>
            <person name="Boedeker C."/>
            <person name="Pinto D."/>
            <person name="Vollmers J."/>
            <person name="Rivas-Marin E."/>
            <person name="Kohn T."/>
            <person name="Peeters S.H."/>
            <person name="Heuer A."/>
            <person name="Rast P."/>
            <person name="Oberbeckmann S."/>
            <person name="Bunk B."/>
            <person name="Jeske O."/>
            <person name="Meyerdierks A."/>
            <person name="Storesund J.E."/>
            <person name="Kallscheuer N."/>
            <person name="Luecker S."/>
            <person name="Lage O.M."/>
            <person name="Pohl T."/>
            <person name="Merkel B.J."/>
            <person name="Hornburger P."/>
            <person name="Mueller R.-W."/>
            <person name="Bruemmer F."/>
            <person name="Labrenz M."/>
            <person name="Spormann A.M."/>
            <person name="Op den Camp H."/>
            <person name="Overmann J."/>
            <person name="Amann R."/>
            <person name="Jetten M.S.M."/>
            <person name="Mascher T."/>
            <person name="Medema M.H."/>
            <person name="Devos D.P."/>
            <person name="Kaster A.-K."/>
            <person name="Ovreas L."/>
            <person name="Rohde M."/>
            <person name="Galperin M.Y."/>
            <person name="Jogler C."/>
        </authorList>
    </citation>
    <scope>NUCLEOTIDE SEQUENCE [LARGE SCALE GENOMIC DNA]</scope>
    <source>
        <strain evidence="13 14">FC18</strain>
    </source>
</reference>
<comment type="catalytic activity">
    <reaction evidence="2 11">
        <text>glutathione + H2O = L-cysteinylglycine + L-glutamate</text>
        <dbReference type="Rhea" id="RHEA:28807"/>
        <dbReference type="ChEBI" id="CHEBI:15377"/>
        <dbReference type="ChEBI" id="CHEBI:29985"/>
        <dbReference type="ChEBI" id="CHEBI:57925"/>
        <dbReference type="ChEBI" id="CHEBI:61694"/>
        <dbReference type="EC" id="3.4.19.13"/>
    </reaction>
</comment>
<proteinExistence type="inferred from homology"/>
<evidence type="ECO:0000256" key="8">
    <source>
        <dbReference type="ARBA" id="ARBA00047417"/>
    </source>
</evidence>
<evidence type="ECO:0000313" key="13">
    <source>
        <dbReference type="EMBL" id="QEG23923.1"/>
    </source>
</evidence>
<sequence precursor="true">MKTRYSIFSAALLAVSIAAICFADASACQPTNVGHSKKNMVATVSPIATQAGLDAIRGGGNAVDAAVAAALTLGVVDGYNSGIGGGCFILIHTSDGQLYAIDGRETAPAMAFQDFYRDENGEIQSAQSQTGARAVAVPGALLALEQAVSRHGRRAFPELLEPAAQIAEEGFRITPLYSSRIARTQERIKLFPATAALLLHEDGTPKLAGELLQQRNLAATYRNIAANGTDWFYRGPFAKSVSEWMRKSGGAITESDFANYQTVDRAPVATLYRNVCVVGFPPPSSGGIHVAQILNIVEHFDLAAIAQRNRAEAIHLIAEAMKLAFADRAHWPGDPAFANVPKSLICKPYACELAKLIDPGFVSDVQSHGCPPNPADVFRDRHTTHIATADEEGNWVAITSTINTTFGSKVIVPGTGVILNNEMDDFAIAPGVPNAFDLIGADNNAIQPGKRPLSSMSPTIVLKDGKPVMTLGAAGGPKIITQVASTIIRVVDFGMTPQDAIGAARFHHQWSPDRLRVESTMDESLKAELSSFGHELQIADSDNVGVSQLISRDPETGIFTGVHDPRVPGSAMGSE</sequence>
<dbReference type="EC" id="2.3.2.2" evidence="11"/>
<dbReference type="NCBIfam" id="TIGR00066">
    <property type="entry name" value="g_glut_trans"/>
    <property type="match status" value="1"/>
</dbReference>
<keyword evidence="14" id="KW-1185">Reference proteome</keyword>
<organism evidence="13 14">
    <name type="scientific">Mariniblastus fucicola</name>
    <dbReference type="NCBI Taxonomy" id="980251"/>
    <lineage>
        <taxon>Bacteria</taxon>
        <taxon>Pseudomonadati</taxon>
        <taxon>Planctomycetota</taxon>
        <taxon>Planctomycetia</taxon>
        <taxon>Pirellulales</taxon>
        <taxon>Pirellulaceae</taxon>
        <taxon>Mariniblastus</taxon>
    </lineage>
</organism>
<evidence type="ECO:0000256" key="3">
    <source>
        <dbReference type="ARBA" id="ARBA00009381"/>
    </source>
</evidence>
<dbReference type="InterPro" id="IPR043138">
    <property type="entry name" value="GGT_lsub"/>
</dbReference>
<evidence type="ECO:0000256" key="4">
    <source>
        <dbReference type="ARBA" id="ARBA00022679"/>
    </source>
</evidence>
<dbReference type="PANTHER" id="PTHR43199:SF1">
    <property type="entry name" value="GLUTATHIONE HYDROLASE PROENZYME"/>
    <property type="match status" value="1"/>
</dbReference>
<name>A0A5B9PNU3_9BACT</name>
<dbReference type="RefSeq" id="WP_075082511.1">
    <property type="nucleotide sequence ID" value="NZ_CP042912.1"/>
</dbReference>
<dbReference type="OrthoDB" id="9781342at2"/>
<feature type="binding site" evidence="10">
    <location>
        <position position="104"/>
    </location>
    <ligand>
        <name>L-glutamate</name>
        <dbReference type="ChEBI" id="CHEBI:29985"/>
    </ligand>
</feature>
<dbReference type="InterPro" id="IPR029055">
    <property type="entry name" value="Ntn_hydrolases_N"/>
</dbReference>
<keyword evidence="12" id="KW-0732">Signal</keyword>
<dbReference type="Pfam" id="PF01019">
    <property type="entry name" value="G_glu_transpept"/>
    <property type="match status" value="1"/>
</dbReference>
<evidence type="ECO:0000256" key="10">
    <source>
        <dbReference type="PIRSR" id="PIRSR600101-2"/>
    </source>
</evidence>
<comment type="PTM">
    <text evidence="11">Cleaved by autocatalysis into a large and a small subunit.</text>
</comment>
<dbReference type="Gene3D" id="3.60.20.40">
    <property type="match status" value="1"/>
</dbReference>
<dbReference type="EC" id="3.4.19.13" evidence="11"/>
<gene>
    <name evidence="13" type="primary">ggt</name>
    <name evidence="13" type="ORF">MFFC18_38280</name>
</gene>
<comment type="catalytic activity">
    <reaction evidence="1 11">
        <text>an S-substituted glutathione + H2O = an S-substituted L-cysteinylglycine + L-glutamate</text>
        <dbReference type="Rhea" id="RHEA:59468"/>
        <dbReference type="ChEBI" id="CHEBI:15377"/>
        <dbReference type="ChEBI" id="CHEBI:29985"/>
        <dbReference type="ChEBI" id="CHEBI:90779"/>
        <dbReference type="ChEBI" id="CHEBI:143103"/>
        <dbReference type="EC" id="3.4.19.13"/>
    </reaction>
</comment>
<feature type="active site" description="Nucleophile" evidence="9">
    <location>
        <position position="383"/>
    </location>
</feature>
<dbReference type="PANTHER" id="PTHR43199">
    <property type="entry name" value="GLUTATHIONE HYDROLASE"/>
    <property type="match status" value="1"/>
</dbReference>
<dbReference type="EMBL" id="CP042912">
    <property type="protein sequence ID" value="QEG23923.1"/>
    <property type="molecule type" value="Genomic_DNA"/>
</dbReference>
<dbReference type="AlphaFoldDB" id="A0A5B9PNU3"/>
<feature type="binding site" evidence="10">
    <location>
        <begin position="401"/>
        <end position="403"/>
    </location>
    <ligand>
        <name>L-glutamate</name>
        <dbReference type="ChEBI" id="CHEBI:29985"/>
    </ligand>
</feature>
<evidence type="ECO:0000256" key="5">
    <source>
        <dbReference type="ARBA" id="ARBA00022801"/>
    </source>
</evidence>
<dbReference type="GO" id="GO:0006751">
    <property type="term" value="P:glutathione catabolic process"/>
    <property type="evidence" value="ECO:0007669"/>
    <property type="project" value="UniProtKB-UniRule"/>
</dbReference>
<dbReference type="GO" id="GO:0036374">
    <property type="term" value="F:glutathione hydrolase activity"/>
    <property type="evidence" value="ECO:0007669"/>
    <property type="project" value="UniProtKB-UniRule"/>
</dbReference>
<dbReference type="GO" id="GO:0103068">
    <property type="term" value="F:leukotriene C4 gamma-glutamyl transferase activity"/>
    <property type="evidence" value="ECO:0007669"/>
    <property type="project" value="UniProtKB-EC"/>
</dbReference>
<dbReference type="InterPro" id="IPR000101">
    <property type="entry name" value="GGT_peptidase"/>
</dbReference>
<evidence type="ECO:0000256" key="1">
    <source>
        <dbReference type="ARBA" id="ARBA00001049"/>
    </source>
</evidence>
<dbReference type="InterPro" id="IPR051792">
    <property type="entry name" value="GGT_bact"/>
</dbReference>
<dbReference type="KEGG" id="mff:MFFC18_38280"/>
<evidence type="ECO:0000256" key="2">
    <source>
        <dbReference type="ARBA" id="ARBA00001089"/>
    </source>
</evidence>
<accession>A0A5B9PNU3</accession>
<keyword evidence="4 11" id="KW-0808">Transferase</keyword>
<evidence type="ECO:0000256" key="11">
    <source>
        <dbReference type="RuleBase" id="RU368036"/>
    </source>
</evidence>